<evidence type="ECO:0000313" key="2">
    <source>
        <dbReference type="EMBL" id="CBH16321.1"/>
    </source>
</evidence>
<keyword evidence="1" id="KW-1133">Transmembrane helix</keyword>
<dbReference type="AlphaFoldDB" id="D0A4X7"/>
<feature type="transmembrane region" description="Helical" evidence="1">
    <location>
        <begin position="64"/>
        <end position="83"/>
    </location>
</feature>
<evidence type="ECO:0000313" key="3">
    <source>
        <dbReference type="Proteomes" id="UP000002316"/>
    </source>
</evidence>
<dbReference type="GeneID" id="23864625"/>
<evidence type="ECO:0000256" key="1">
    <source>
        <dbReference type="SAM" id="Phobius"/>
    </source>
</evidence>
<keyword evidence="1" id="KW-0472">Membrane</keyword>
<dbReference type="RefSeq" id="XP_011778585.1">
    <property type="nucleotide sequence ID" value="XM_011780283.1"/>
</dbReference>
<feature type="transmembrane region" description="Helical" evidence="1">
    <location>
        <begin position="32"/>
        <end position="57"/>
    </location>
</feature>
<accession>D0A4X7</accession>
<reference evidence="3" key="1">
    <citation type="journal article" date="2010" name="PLoS Negl. Trop. Dis.">
        <title>The genome sequence of Trypanosoma brucei gambiense, causative agent of chronic human african trypanosomiasis.</title>
        <authorList>
            <person name="Jackson A.P."/>
            <person name="Sanders M."/>
            <person name="Berry A."/>
            <person name="McQuillan J."/>
            <person name="Aslett M.A."/>
            <person name="Quail M.A."/>
            <person name="Chukualim B."/>
            <person name="Capewell P."/>
            <person name="MacLeod A."/>
            <person name="Melville S.E."/>
            <person name="Gibson W."/>
            <person name="Barry J.D."/>
            <person name="Berriman M."/>
            <person name="Hertz-Fowler C."/>
        </authorList>
    </citation>
    <scope>NUCLEOTIDE SEQUENCE [LARGE SCALE GENOMIC DNA]</scope>
    <source>
        <strain evidence="3">MHOM/CI/86/DAL972</strain>
    </source>
</reference>
<name>D0A4X7_TRYB9</name>
<dbReference type="EMBL" id="FN554973">
    <property type="protein sequence ID" value="CBH16321.1"/>
    <property type="molecule type" value="Genomic_DNA"/>
</dbReference>
<proteinExistence type="predicted"/>
<gene>
    <name evidence="2" type="ORF">TbgDal_X14190</name>
</gene>
<keyword evidence="1" id="KW-0812">Transmembrane</keyword>
<sequence length="120" mass="14087">MYVYLFLFFLYKIQEGAKKKKTTTTIIPSQLFNIIFFSFLLSSFNIIFFLHVLVLLFLYSFSPFFSFFSFFFSFFPLFPSITIPSPLPLSSPFPSNAFKCTHTCNPSLHQNMLKYNIFSS</sequence>
<organism evidence="2 3">
    <name type="scientific">Trypanosoma brucei gambiense (strain MHOM/CI/86/DAL972)</name>
    <dbReference type="NCBI Taxonomy" id="679716"/>
    <lineage>
        <taxon>Eukaryota</taxon>
        <taxon>Discoba</taxon>
        <taxon>Euglenozoa</taxon>
        <taxon>Kinetoplastea</taxon>
        <taxon>Metakinetoplastina</taxon>
        <taxon>Trypanosomatida</taxon>
        <taxon>Trypanosomatidae</taxon>
        <taxon>Trypanosoma</taxon>
    </lineage>
</organism>
<dbReference type="KEGG" id="tbg:TbgDal_X14190"/>
<dbReference type="Proteomes" id="UP000002316">
    <property type="component" value="Chromosome 10"/>
</dbReference>
<protein>
    <submittedName>
        <fullName evidence="2">Uncharacterized protein</fullName>
    </submittedName>
</protein>